<keyword evidence="3" id="KW-1185">Reference proteome</keyword>
<reference evidence="2 3" key="1">
    <citation type="submission" date="2018-04" db="EMBL/GenBank/DDBJ databases">
        <title>WGS assembly of Panicum hallii var. hallii HAL2.</title>
        <authorList>
            <person name="Lovell J."/>
            <person name="Jenkins J."/>
            <person name="Lowry D."/>
            <person name="Mamidi S."/>
            <person name="Sreedasyam A."/>
            <person name="Weng X."/>
            <person name="Barry K."/>
            <person name="Bonette J."/>
            <person name="Campitelli B."/>
            <person name="Daum C."/>
            <person name="Gordon S."/>
            <person name="Gould B."/>
            <person name="Lipzen A."/>
            <person name="MacQueen A."/>
            <person name="Palacio-Mejia J."/>
            <person name="Plott C."/>
            <person name="Shakirov E."/>
            <person name="Shu S."/>
            <person name="Yoshinaga Y."/>
            <person name="Zane M."/>
            <person name="Rokhsar D."/>
            <person name="Grimwood J."/>
            <person name="Schmutz J."/>
            <person name="Juenger T."/>
        </authorList>
    </citation>
    <scope>NUCLEOTIDE SEQUENCE [LARGE SCALE GENOMIC DNA]</scope>
    <source>
        <strain evidence="3">cv. HAL2</strain>
    </source>
</reference>
<evidence type="ECO:0000313" key="3">
    <source>
        <dbReference type="Proteomes" id="UP000244336"/>
    </source>
</evidence>
<feature type="region of interest" description="Disordered" evidence="1">
    <location>
        <begin position="1"/>
        <end position="113"/>
    </location>
</feature>
<feature type="region of interest" description="Disordered" evidence="1">
    <location>
        <begin position="128"/>
        <end position="169"/>
    </location>
</feature>
<proteinExistence type="predicted"/>
<evidence type="ECO:0000256" key="1">
    <source>
        <dbReference type="SAM" id="MobiDB-lite"/>
    </source>
</evidence>
<organism evidence="2 3">
    <name type="scientific">Panicum hallii var. hallii</name>
    <dbReference type="NCBI Taxonomy" id="1504633"/>
    <lineage>
        <taxon>Eukaryota</taxon>
        <taxon>Viridiplantae</taxon>
        <taxon>Streptophyta</taxon>
        <taxon>Embryophyta</taxon>
        <taxon>Tracheophyta</taxon>
        <taxon>Spermatophyta</taxon>
        <taxon>Magnoliopsida</taxon>
        <taxon>Liliopsida</taxon>
        <taxon>Poales</taxon>
        <taxon>Poaceae</taxon>
        <taxon>PACMAD clade</taxon>
        <taxon>Panicoideae</taxon>
        <taxon>Panicodae</taxon>
        <taxon>Paniceae</taxon>
        <taxon>Panicinae</taxon>
        <taxon>Panicum</taxon>
        <taxon>Panicum sect. Panicum</taxon>
    </lineage>
</organism>
<name>A0A2T7DS23_9POAL</name>
<feature type="compositionally biased region" description="Basic residues" evidence="1">
    <location>
        <begin position="92"/>
        <end position="102"/>
    </location>
</feature>
<gene>
    <name evidence="2" type="ORF">GQ55_5G504800</name>
</gene>
<dbReference type="Proteomes" id="UP000244336">
    <property type="component" value="Chromosome 5"/>
</dbReference>
<dbReference type="EMBL" id="CM009753">
    <property type="protein sequence ID" value="PUZ58374.1"/>
    <property type="molecule type" value="Genomic_DNA"/>
</dbReference>
<evidence type="ECO:0000313" key="2">
    <source>
        <dbReference type="EMBL" id="PUZ58374.1"/>
    </source>
</evidence>
<accession>A0A2T7DS23</accession>
<sequence>MRLEGAIAPWPSGLRPSPSPPRRRPSRGPEARRLQGGRRWGDSGGQQARAMRAPPLYCSTPAGLLRGLGGRIDRPHGRIRHPYRWISGHGGRTARGRRRPARRAPGAQERGTAGSRCAEAVLCEAAAASTRAKTSRARRQAQRGPGVGRASGRERRWSKRRAGGCLAVQ</sequence>
<dbReference type="AlphaFoldDB" id="A0A2T7DS23"/>
<dbReference type="Gramene" id="PUZ58374">
    <property type="protein sequence ID" value="PUZ58374"/>
    <property type="gene ID" value="GQ55_5G504800"/>
</dbReference>
<protein>
    <submittedName>
        <fullName evidence="2">Uncharacterized protein</fullName>
    </submittedName>
</protein>